<keyword evidence="11" id="KW-1185">Reference proteome</keyword>
<reference evidence="10" key="1">
    <citation type="submission" date="2023-06" db="EMBL/GenBank/DDBJ databases">
        <title>Male Hemibagrus guttatus genome.</title>
        <authorList>
            <person name="Bian C."/>
        </authorList>
    </citation>
    <scope>NUCLEOTIDE SEQUENCE</scope>
    <source>
        <strain evidence="10">Male_cb2023</strain>
        <tissue evidence="10">Muscle</tissue>
    </source>
</reference>
<evidence type="ECO:0000256" key="5">
    <source>
        <dbReference type="ARBA" id="ARBA00033747"/>
    </source>
</evidence>
<proteinExistence type="inferred from homology"/>
<dbReference type="Proteomes" id="UP001274896">
    <property type="component" value="Unassembled WGS sequence"/>
</dbReference>
<evidence type="ECO:0000256" key="8">
    <source>
        <dbReference type="SAM" id="MobiDB-lite"/>
    </source>
</evidence>
<dbReference type="PANTHER" id="PTHR31183">
    <property type="entry name" value="TRICHOPLEIN KERATIN FILAMENT-BINDING PROTEIN FAMILY MEMBER"/>
    <property type="match status" value="1"/>
</dbReference>
<dbReference type="Pfam" id="PF13868">
    <property type="entry name" value="TPH"/>
    <property type="match status" value="1"/>
</dbReference>
<evidence type="ECO:0000259" key="9">
    <source>
        <dbReference type="Pfam" id="PF13868"/>
    </source>
</evidence>
<gene>
    <name evidence="10" type="ORF">QTP70_016738</name>
</gene>
<evidence type="ECO:0000256" key="2">
    <source>
        <dbReference type="ARBA" id="ARBA00023054"/>
    </source>
</evidence>
<evidence type="ECO:0000256" key="4">
    <source>
        <dbReference type="ARBA" id="ARBA00023273"/>
    </source>
</evidence>
<evidence type="ECO:0000256" key="1">
    <source>
        <dbReference type="ARBA" id="ARBA00004138"/>
    </source>
</evidence>
<accession>A0AAE0QL21</accession>
<feature type="region of interest" description="Disordered" evidence="8">
    <location>
        <begin position="470"/>
        <end position="517"/>
    </location>
</feature>
<dbReference type="EMBL" id="JAUCMX010000014">
    <property type="protein sequence ID" value="KAK3523928.1"/>
    <property type="molecule type" value="Genomic_DNA"/>
</dbReference>
<evidence type="ECO:0000313" key="11">
    <source>
        <dbReference type="Proteomes" id="UP001274896"/>
    </source>
</evidence>
<dbReference type="AlphaFoldDB" id="A0AAE0QL21"/>
<evidence type="ECO:0000256" key="6">
    <source>
        <dbReference type="ARBA" id="ARBA00033773"/>
    </source>
</evidence>
<comment type="similarity">
    <text evidence="5">Belongs to the CFAP53 family.</text>
</comment>
<dbReference type="InterPro" id="IPR043597">
    <property type="entry name" value="TPH_dom"/>
</dbReference>
<feature type="coiled-coil region" evidence="7">
    <location>
        <begin position="305"/>
        <end position="371"/>
    </location>
</feature>
<comment type="subcellular location">
    <subcellularLocation>
        <location evidence="1">Cell projection</location>
        <location evidence="1">Cilium</location>
    </subcellularLocation>
</comment>
<keyword evidence="3" id="KW-0969">Cilium</keyword>
<protein>
    <recommendedName>
        <fullName evidence="6">Cilia- and flagella-associated protein 53</fullName>
    </recommendedName>
</protein>
<feature type="compositionally biased region" description="Basic and acidic residues" evidence="8">
    <location>
        <begin position="470"/>
        <end position="485"/>
    </location>
</feature>
<feature type="domain" description="Trichohyalin-plectin-homology" evidence="9">
    <location>
        <begin position="159"/>
        <end position="494"/>
    </location>
</feature>
<dbReference type="PANTHER" id="PTHR31183:SF1">
    <property type="entry name" value="CILIA- AND FLAGELLA-ASSOCIATED PROTEIN 53"/>
    <property type="match status" value="1"/>
</dbReference>
<organism evidence="10 11">
    <name type="scientific">Hemibagrus guttatus</name>
    <dbReference type="NCBI Taxonomy" id="175788"/>
    <lineage>
        <taxon>Eukaryota</taxon>
        <taxon>Metazoa</taxon>
        <taxon>Chordata</taxon>
        <taxon>Craniata</taxon>
        <taxon>Vertebrata</taxon>
        <taxon>Euteleostomi</taxon>
        <taxon>Actinopterygii</taxon>
        <taxon>Neopterygii</taxon>
        <taxon>Teleostei</taxon>
        <taxon>Ostariophysi</taxon>
        <taxon>Siluriformes</taxon>
        <taxon>Bagridae</taxon>
        <taxon>Hemibagrus</taxon>
    </lineage>
</organism>
<keyword evidence="4" id="KW-0966">Cell projection</keyword>
<evidence type="ECO:0000256" key="7">
    <source>
        <dbReference type="SAM" id="Coils"/>
    </source>
</evidence>
<evidence type="ECO:0000256" key="3">
    <source>
        <dbReference type="ARBA" id="ARBA00023069"/>
    </source>
</evidence>
<feature type="coiled-coil region" evidence="7">
    <location>
        <begin position="400"/>
        <end position="436"/>
    </location>
</feature>
<comment type="caution">
    <text evidence="10">The sequence shown here is derived from an EMBL/GenBank/DDBJ whole genome shotgun (WGS) entry which is preliminary data.</text>
</comment>
<feature type="coiled-coil region" evidence="7">
    <location>
        <begin position="211"/>
        <end position="272"/>
    </location>
</feature>
<evidence type="ECO:0000313" key="10">
    <source>
        <dbReference type="EMBL" id="KAK3523928.1"/>
    </source>
</evidence>
<sequence>MLVGQRSKAQCREFTGPTPHSVAVRARQPSCRPSDHLIVERRKQEAARNNVLEFTKDQSACDLRIHWEKNTEQRMVSATIERRVQEKMEQYEMSIDERRERLRKMLQYEERELLQEMDLKKDTVIERQTRMRERAKYLQEKRESERKKVVAEKLDQLFREQSEELRAVHTRRLQDQVYTERAAQIQSRREESRLQQEEEMLFAQLWEGDRLAKEQRENLQAQHQRENNLQQLAFLRIQMEAAEQQKLQAKQLEDEEAQLLRDQREMMRLEEQWEHRQKLQNQENRRKQLDTSLRLKMKRLAREQQEELALDMSILEQLLTQAKDEKKEEALRKMELREEQHRYRQYLAEQLEEQKQHEAQAEQLMEAELQQTWKRRAEQNRLAKEARDRLMKDVLETRRLQIQEKLERNAQKQAELAKERDELNRIIQEHKLLDEQEKTRLREVCQEYKAGLSAQILDKQRLCDVKKAENDREVQRSRVDQEKYNQKVQEILSRPMSHTTAVHPFRRRRDRPTSNKT</sequence>
<dbReference type="GO" id="GO:0005929">
    <property type="term" value="C:cilium"/>
    <property type="evidence" value="ECO:0007669"/>
    <property type="project" value="UniProtKB-SubCell"/>
</dbReference>
<name>A0AAE0QL21_9TELE</name>
<keyword evidence="2 7" id="KW-0175">Coiled coil</keyword>
<dbReference type="InterPro" id="IPR043596">
    <property type="entry name" value="CFAP53/TCHP"/>
</dbReference>